<dbReference type="AlphaFoldDB" id="A0A8T0RS31"/>
<dbReference type="Pfam" id="PF02902">
    <property type="entry name" value="Peptidase_C48"/>
    <property type="match status" value="1"/>
</dbReference>
<dbReference type="Proteomes" id="UP000823388">
    <property type="component" value="Chromosome 5N"/>
</dbReference>
<dbReference type="InterPro" id="IPR038765">
    <property type="entry name" value="Papain-like_cys_pep_sf"/>
</dbReference>
<dbReference type="GO" id="GO:0008234">
    <property type="term" value="F:cysteine-type peptidase activity"/>
    <property type="evidence" value="ECO:0007669"/>
    <property type="project" value="InterPro"/>
</dbReference>
<dbReference type="SUPFAM" id="SSF54001">
    <property type="entry name" value="Cysteine proteinases"/>
    <property type="match status" value="1"/>
</dbReference>
<evidence type="ECO:0000256" key="3">
    <source>
        <dbReference type="ARBA" id="ARBA00022801"/>
    </source>
</evidence>
<dbReference type="GO" id="GO:0006508">
    <property type="term" value="P:proteolysis"/>
    <property type="evidence" value="ECO:0007669"/>
    <property type="project" value="UniProtKB-KW"/>
</dbReference>
<evidence type="ECO:0000313" key="6">
    <source>
        <dbReference type="Proteomes" id="UP000823388"/>
    </source>
</evidence>
<dbReference type="Gene3D" id="3.40.395.10">
    <property type="entry name" value="Adenoviral Proteinase, Chain A"/>
    <property type="match status" value="1"/>
</dbReference>
<dbReference type="EMBL" id="CM029046">
    <property type="protein sequence ID" value="KAG2588827.1"/>
    <property type="molecule type" value="Genomic_DNA"/>
</dbReference>
<comment type="similarity">
    <text evidence="1">Belongs to the peptidase C48 family.</text>
</comment>
<sequence>MSVRSVYMEDVETETEEFTVLKKCLECEIEHYHDITKAKLIFMSACSGKHYFVYCINLIHNRIDILDSIDYIWGNTDPEVRHRPIAGKMPIISAAFQKVTNNKFSHFGNWDRAFIDLPKQAGPNDCMFFCGNTWNFGMVIA</sequence>
<keyword evidence="3" id="KW-0378">Hydrolase</keyword>
<reference evidence="5" key="1">
    <citation type="submission" date="2020-05" db="EMBL/GenBank/DDBJ databases">
        <title>WGS assembly of Panicum virgatum.</title>
        <authorList>
            <person name="Lovell J.T."/>
            <person name="Jenkins J."/>
            <person name="Shu S."/>
            <person name="Juenger T.E."/>
            <person name="Schmutz J."/>
        </authorList>
    </citation>
    <scope>NUCLEOTIDE SEQUENCE</scope>
    <source>
        <strain evidence="5">AP13</strain>
    </source>
</reference>
<keyword evidence="2" id="KW-0645">Protease</keyword>
<feature type="domain" description="Ubiquitin-like protease family profile" evidence="4">
    <location>
        <begin position="31"/>
        <end position="126"/>
    </location>
</feature>
<evidence type="ECO:0000313" key="5">
    <source>
        <dbReference type="EMBL" id="KAG2588827.1"/>
    </source>
</evidence>
<keyword evidence="6" id="KW-1185">Reference proteome</keyword>
<evidence type="ECO:0000256" key="1">
    <source>
        <dbReference type="ARBA" id="ARBA00005234"/>
    </source>
</evidence>
<dbReference type="InterPro" id="IPR003653">
    <property type="entry name" value="Peptidase_C48_C"/>
</dbReference>
<organism evidence="5 6">
    <name type="scientific">Panicum virgatum</name>
    <name type="common">Blackwell switchgrass</name>
    <dbReference type="NCBI Taxonomy" id="38727"/>
    <lineage>
        <taxon>Eukaryota</taxon>
        <taxon>Viridiplantae</taxon>
        <taxon>Streptophyta</taxon>
        <taxon>Embryophyta</taxon>
        <taxon>Tracheophyta</taxon>
        <taxon>Spermatophyta</taxon>
        <taxon>Magnoliopsida</taxon>
        <taxon>Liliopsida</taxon>
        <taxon>Poales</taxon>
        <taxon>Poaceae</taxon>
        <taxon>PACMAD clade</taxon>
        <taxon>Panicoideae</taxon>
        <taxon>Panicodae</taxon>
        <taxon>Paniceae</taxon>
        <taxon>Panicinae</taxon>
        <taxon>Panicum</taxon>
        <taxon>Panicum sect. Hiantes</taxon>
    </lineage>
</organism>
<evidence type="ECO:0000259" key="4">
    <source>
        <dbReference type="Pfam" id="PF02902"/>
    </source>
</evidence>
<evidence type="ECO:0000256" key="2">
    <source>
        <dbReference type="ARBA" id="ARBA00022670"/>
    </source>
</evidence>
<gene>
    <name evidence="5" type="ORF">PVAP13_5NG290800</name>
</gene>
<accession>A0A8T0RS31</accession>
<name>A0A8T0RS31_PANVG</name>
<comment type="caution">
    <text evidence="5">The sequence shown here is derived from an EMBL/GenBank/DDBJ whole genome shotgun (WGS) entry which is preliminary data.</text>
</comment>
<proteinExistence type="inferred from homology"/>
<protein>
    <recommendedName>
        <fullName evidence="4">Ubiquitin-like protease family profile domain-containing protein</fullName>
    </recommendedName>
</protein>